<organism evidence="6 7">
    <name type="scientific">Brevibacterium ravenspurgense</name>
    <dbReference type="NCBI Taxonomy" id="479117"/>
    <lineage>
        <taxon>Bacteria</taxon>
        <taxon>Bacillati</taxon>
        <taxon>Actinomycetota</taxon>
        <taxon>Actinomycetes</taxon>
        <taxon>Micrococcales</taxon>
        <taxon>Brevibacteriaceae</taxon>
        <taxon>Brevibacterium</taxon>
    </lineage>
</organism>
<evidence type="ECO:0000256" key="4">
    <source>
        <dbReference type="PROSITE-ProRule" id="PRU00335"/>
    </source>
</evidence>
<evidence type="ECO:0000256" key="3">
    <source>
        <dbReference type="ARBA" id="ARBA00023163"/>
    </source>
</evidence>
<accession>A0A2I1IFP1</accession>
<dbReference type="InterPro" id="IPR050109">
    <property type="entry name" value="HTH-type_TetR-like_transc_reg"/>
</dbReference>
<dbReference type="Gene3D" id="1.10.357.10">
    <property type="entry name" value="Tetracycline Repressor, domain 2"/>
    <property type="match status" value="1"/>
</dbReference>
<comment type="caution">
    <text evidence="6">The sequence shown here is derived from an EMBL/GenBank/DDBJ whole genome shotgun (WGS) entry which is preliminary data.</text>
</comment>
<proteinExistence type="predicted"/>
<dbReference type="AlphaFoldDB" id="A0A2I1IFP1"/>
<dbReference type="SUPFAM" id="SSF46689">
    <property type="entry name" value="Homeodomain-like"/>
    <property type="match status" value="1"/>
</dbReference>
<feature type="DNA-binding region" description="H-T-H motif" evidence="4">
    <location>
        <begin position="40"/>
        <end position="59"/>
    </location>
</feature>
<keyword evidence="2 4" id="KW-0238">DNA-binding</keyword>
<dbReference type="EMBL" id="PKGO01000007">
    <property type="protein sequence ID" value="PKY69940.1"/>
    <property type="molecule type" value="Genomic_DNA"/>
</dbReference>
<keyword evidence="3" id="KW-0804">Transcription</keyword>
<evidence type="ECO:0000256" key="1">
    <source>
        <dbReference type="ARBA" id="ARBA00023015"/>
    </source>
</evidence>
<dbReference type="STRING" id="1176165.GCA_001584405_01243"/>
<name>A0A2I1IFP1_9MICO</name>
<evidence type="ECO:0000313" key="6">
    <source>
        <dbReference type="EMBL" id="PKY69940.1"/>
    </source>
</evidence>
<dbReference type="InterPro" id="IPR009057">
    <property type="entry name" value="Homeodomain-like_sf"/>
</dbReference>
<evidence type="ECO:0000313" key="7">
    <source>
        <dbReference type="Proteomes" id="UP000242755"/>
    </source>
</evidence>
<dbReference type="Proteomes" id="UP000242755">
    <property type="component" value="Unassembled WGS sequence"/>
</dbReference>
<evidence type="ECO:0000256" key="2">
    <source>
        <dbReference type="ARBA" id="ARBA00023125"/>
    </source>
</evidence>
<dbReference type="Pfam" id="PF00440">
    <property type="entry name" value="TetR_N"/>
    <property type="match status" value="1"/>
</dbReference>
<keyword evidence="1" id="KW-0805">Transcription regulation</keyword>
<dbReference type="PROSITE" id="PS50977">
    <property type="entry name" value="HTH_TETR_2"/>
    <property type="match status" value="1"/>
</dbReference>
<sequence>MIVCVTEQDSLRVRKQNATRSALHAAAVELVYAGSLETVTTAQIAEAAGVSPRTFFNYYDTKEDAIIGLSDQTLNPQRLAEYVADCPLAGNPLEDVSAVMRSVYSRIGGDDVDKDKRKAILRRYPMLVRRNVEIARGIETHLAEQIADRVESLGVQLPDGDRTVVGRMIIRVCSVPLALAYQLSGEGQEEFDRTFADTVDLCRQLLERMK</sequence>
<reference evidence="6 7" key="1">
    <citation type="submission" date="2017-12" db="EMBL/GenBank/DDBJ databases">
        <title>Phylogenetic diversity of female urinary microbiome.</title>
        <authorList>
            <person name="Thomas-White K."/>
            <person name="Wolfe A.J."/>
        </authorList>
    </citation>
    <scope>NUCLEOTIDE SEQUENCE [LARGE SCALE GENOMIC DNA]</scope>
    <source>
        <strain evidence="6 7">UMB0426</strain>
    </source>
</reference>
<gene>
    <name evidence="6" type="ORF">CYJ40_07670</name>
</gene>
<evidence type="ECO:0000259" key="5">
    <source>
        <dbReference type="PROSITE" id="PS50977"/>
    </source>
</evidence>
<dbReference type="GO" id="GO:0003700">
    <property type="term" value="F:DNA-binding transcription factor activity"/>
    <property type="evidence" value="ECO:0007669"/>
    <property type="project" value="TreeGrafter"/>
</dbReference>
<feature type="domain" description="HTH tetR-type" evidence="5">
    <location>
        <begin position="17"/>
        <end position="77"/>
    </location>
</feature>
<dbReference type="GO" id="GO:0000976">
    <property type="term" value="F:transcription cis-regulatory region binding"/>
    <property type="evidence" value="ECO:0007669"/>
    <property type="project" value="TreeGrafter"/>
</dbReference>
<dbReference type="PANTHER" id="PTHR30055:SF238">
    <property type="entry name" value="MYCOFACTOCIN BIOSYNTHESIS TRANSCRIPTIONAL REGULATOR MFTR-RELATED"/>
    <property type="match status" value="1"/>
</dbReference>
<protein>
    <recommendedName>
        <fullName evidence="5">HTH tetR-type domain-containing protein</fullName>
    </recommendedName>
</protein>
<dbReference type="PANTHER" id="PTHR30055">
    <property type="entry name" value="HTH-TYPE TRANSCRIPTIONAL REGULATOR RUTR"/>
    <property type="match status" value="1"/>
</dbReference>
<dbReference type="InterPro" id="IPR001647">
    <property type="entry name" value="HTH_TetR"/>
</dbReference>